<dbReference type="Proteomes" id="UP000305041">
    <property type="component" value="Unassembled WGS sequence"/>
</dbReference>
<name>A0ABY2UNP0_9RHOB</name>
<reference evidence="1 2" key="1">
    <citation type="submission" date="2019-05" db="EMBL/GenBank/DDBJ databases">
        <title>Draft genome sequence of Pelagicola sp. DSW4-44.</title>
        <authorList>
            <person name="Oh J."/>
        </authorList>
    </citation>
    <scope>NUCLEOTIDE SEQUENCE [LARGE SCALE GENOMIC DNA]</scope>
    <source>
        <strain evidence="1 2">DSW4-44</strain>
    </source>
</reference>
<sequence>METLLFALEASGTPIFESYDLVANGLRKSTSDVFDVQHFPEFARYYAIQLKSKGLGGPL</sequence>
<evidence type="ECO:0000313" key="2">
    <source>
        <dbReference type="Proteomes" id="UP000305041"/>
    </source>
</evidence>
<organism evidence="1 2">
    <name type="scientific">Parasedimentitalea maritima</name>
    <dbReference type="NCBI Taxonomy" id="2578117"/>
    <lineage>
        <taxon>Bacteria</taxon>
        <taxon>Pseudomonadati</taxon>
        <taxon>Pseudomonadota</taxon>
        <taxon>Alphaproteobacteria</taxon>
        <taxon>Rhodobacterales</taxon>
        <taxon>Paracoccaceae</taxon>
        <taxon>Parasedimentitalea</taxon>
    </lineage>
</organism>
<protein>
    <submittedName>
        <fullName evidence="1">Uncharacterized protein</fullName>
    </submittedName>
</protein>
<dbReference type="RefSeq" id="WP_138165442.1">
    <property type="nucleotide sequence ID" value="NZ_VAUA01000016.1"/>
</dbReference>
<dbReference type="EMBL" id="VAUA01000016">
    <property type="protein sequence ID" value="TLP55317.1"/>
    <property type="molecule type" value="Genomic_DNA"/>
</dbReference>
<keyword evidence="2" id="KW-1185">Reference proteome</keyword>
<proteinExistence type="predicted"/>
<comment type="caution">
    <text evidence="1">The sequence shown here is derived from an EMBL/GenBank/DDBJ whole genome shotgun (WGS) entry which is preliminary data.</text>
</comment>
<evidence type="ECO:0000313" key="1">
    <source>
        <dbReference type="EMBL" id="TLP55317.1"/>
    </source>
</evidence>
<accession>A0ABY2UNP0</accession>
<gene>
    <name evidence="1" type="ORF">FEE96_22860</name>
</gene>